<dbReference type="PANTHER" id="PTHR19957:SF3">
    <property type="entry name" value="SYNTAXIN-5"/>
    <property type="match status" value="1"/>
</dbReference>
<dbReference type="Gene3D" id="1.20.58.70">
    <property type="match status" value="1"/>
</dbReference>
<dbReference type="FunFam" id="1.20.58.70:FF:000005">
    <property type="entry name" value="syntaxin-5 isoform X1"/>
    <property type="match status" value="1"/>
</dbReference>
<dbReference type="InterPro" id="IPR006012">
    <property type="entry name" value="Syntaxin/epimorphin_CS"/>
</dbReference>
<dbReference type="GO" id="GO:0000149">
    <property type="term" value="F:SNARE binding"/>
    <property type="evidence" value="ECO:0007669"/>
    <property type="project" value="TreeGrafter"/>
</dbReference>
<dbReference type="InterPro" id="IPR045242">
    <property type="entry name" value="Syntaxin"/>
</dbReference>
<proteinExistence type="inferred from homology"/>
<evidence type="ECO:0000256" key="4">
    <source>
        <dbReference type="ARBA" id="ARBA00022692"/>
    </source>
</evidence>
<evidence type="ECO:0000313" key="12">
    <source>
        <dbReference type="Proteomes" id="UP000694427"/>
    </source>
</evidence>
<dbReference type="AlphaFoldDB" id="A0A8C1GZZ3"/>
<reference evidence="11" key="2">
    <citation type="submission" date="2025-09" db="UniProtKB">
        <authorList>
            <consortium name="Ensembl"/>
        </authorList>
    </citation>
    <scope>IDENTIFICATION</scope>
</reference>
<evidence type="ECO:0000256" key="6">
    <source>
        <dbReference type="ARBA" id="ARBA00023054"/>
    </source>
</evidence>
<evidence type="ECO:0000259" key="10">
    <source>
        <dbReference type="PROSITE" id="PS50192"/>
    </source>
</evidence>
<keyword evidence="3" id="KW-0813">Transport</keyword>
<evidence type="ECO:0000256" key="2">
    <source>
        <dbReference type="ARBA" id="ARBA00009063"/>
    </source>
</evidence>
<sequence>MNARRRHCPKSSQNGVYTGPSQTQSQLVQQLEAPLAVPAPIASIVDTFSMSCRDRTSEFQSACKSLQGRQNAAQPVRAVNSAVRQRSEFTLLAKRIGRDLSNTFAKLEKLTILAKRKSLFDDKAAEIDELTYIVKQDINSLNKQIAGLQELVRSRGGQNGRHLQTHSNSIVVSLQSKLASISSDFKSVLEVRTENLKQQRSRQEQFSQTPASSSSFHTNSFSKSISTCGKKKQADTDISIDMDLSSSQQMQLISERDSYIQNRADTMQNIESTIVELGSIFQQLAHMVKEQEETVQRIDANVEDTQLNVDLAHTEILKYFQSVSNNRWLLIKMFLILIIFFIVFVVFMT</sequence>
<keyword evidence="7 9" id="KW-0472">Membrane</keyword>
<keyword evidence="6" id="KW-0175">Coiled coil</keyword>
<feature type="transmembrane region" description="Helical" evidence="9">
    <location>
        <begin position="328"/>
        <end position="348"/>
    </location>
</feature>
<evidence type="ECO:0000313" key="11">
    <source>
        <dbReference type="Ensembl" id="ENSCCRP00010015379.1"/>
    </source>
</evidence>
<feature type="region of interest" description="Disordered" evidence="8">
    <location>
        <begin position="199"/>
        <end position="220"/>
    </location>
</feature>
<comment type="similarity">
    <text evidence="2">Belongs to the syntaxin family.</text>
</comment>
<dbReference type="GO" id="GO:0048278">
    <property type="term" value="P:vesicle docking"/>
    <property type="evidence" value="ECO:0007669"/>
    <property type="project" value="TreeGrafter"/>
</dbReference>
<dbReference type="PANTHER" id="PTHR19957">
    <property type="entry name" value="SYNTAXIN"/>
    <property type="match status" value="1"/>
</dbReference>
<dbReference type="InterPro" id="IPR010989">
    <property type="entry name" value="SNARE"/>
</dbReference>
<evidence type="ECO:0000256" key="9">
    <source>
        <dbReference type="SAM" id="Phobius"/>
    </source>
</evidence>
<dbReference type="CDD" id="cd15844">
    <property type="entry name" value="SNARE_syntaxin5"/>
    <property type="match status" value="1"/>
</dbReference>
<evidence type="ECO:0000256" key="1">
    <source>
        <dbReference type="ARBA" id="ARBA00004211"/>
    </source>
</evidence>
<feature type="region of interest" description="Disordered" evidence="8">
    <location>
        <begin position="1"/>
        <end position="23"/>
    </location>
</feature>
<dbReference type="GO" id="GO:0006906">
    <property type="term" value="P:vesicle fusion"/>
    <property type="evidence" value="ECO:0007669"/>
    <property type="project" value="TreeGrafter"/>
</dbReference>
<dbReference type="Ensembl" id="ENSCCRT00010016731.1">
    <property type="protein sequence ID" value="ENSCCRP00010015379.1"/>
    <property type="gene ID" value="ENSCCRG00010006597.1"/>
</dbReference>
<dbReference type="SMART" id="SM00397">
    <property type="entry name" value="t_SNARE"/>
    <property type="match status" value="1"/>
</dbReference>
<feature type="domain" description="T-SNARE coiled-coil homology" evidence="10">
    <location>
        <begin position="257"/>
        <end position="319"/>
    </location>
</feature>
<dbReference type="GO" id="GO:0005484">
    <property type="term" value="F:SNAP receptor activity"/>
    <property type="evidence" value="ECO:0007669"/>
    <property type="project" value="InterPro"/>
</dbReference>
<keyword evidence="12" id="KW-1185">Reference proteome</keyword>
<evidence type="ECO:0000256" key="7">
    <source>
        <dbReference type="ARBA" id="ARBA00023136"/>
    </source>
</evidence>
<dbReference type="SUPFAM" id="SSF47661">
    <property type="entry name" value="t-snare proteins"/>
    <property type="match status" value="1"/>
</dbReference>
<reference evidence="11" key="1">
    <citation type="submission" date="2025-08" db="UniProtKB">
        <authorList>
            <consortium name="Ensembl"/>
        </authorList>
    </citation>
    <scope>IDENTIFICATION</scope>
</reference>
<dbReference type="Pfam" id="PF11416">
    <property type="entry name" value="Syntaxin-5_N"/>
    <property type="match status" value="1"/>
</dbReference>
<dbReference type="GO" id="GO:0006886">
    <property type="term" value="P:intracellular protein transport"/>
    <property type="evidence" value="ECO:0007669"/>
    <property type="project" value="InterPro"/>
</dbReference>
<protein>
    <submittedName>
        <fullName evidence="11">Syntaxin 5A, like</fullName>
    </submittedName>
</protein>
<dbReference type="Pfam" id="PF05739">
    <property type="entry name" value="SNARE"/>
    <property type="match status" value="1"/>
</dbReference>
<name>A0A8C1GZZ3_CYPCA</name>
<dbReference type="PROSITE" id="PS50192">
    <property type="entry name" value="T_SNARE"/>
    <property type="match status" value="1"/>
</dbReference>
<organism evidence="11 12">
    <name type="scientific">Cyprinus carpio</name>
    <name type="common">Common carp</name>
    <dbReference type="NCBI Taxonomy" id="7962"/>
    <lineage>
        <taxon>Eukaryota</taxon>
        <taxon>Metazoa</taxon>
        <taxon>Chordata</taxon>
        <taxon>Craniata</taxon>
        <taxon>Vertebrata</taxon>
        <taxon>Euteleostomi</taxon>
        <taxon>Actinopterygii</taxon>
        <taxon>Neopterygii</taxon>
        <taxon>Teleostei</taxon>
        <taxon>Ostariophysi</taxon>
        <taxon>Cypriniformes</taxon>
        <taxon>Cyprinidae</taxon>
        <taxon>Cyprininae</taxon>
        <taxon>Cyprinus</taxon>
    </lineage>
</organism>
<dbReference type="GO" id="GO:0000139">
    <property type="term" value="C:Golgi membrane"/>
    <property type="evidence" value="ECO:0007669"/>
    <property type="project" value="TreeGrafter"/>
</dbReference>
<dbReference type="GO" id="GO:0031201">
    <property type="term" value="C:SNARE complex"/>
    <property type="evidence" value="ECO:0007669"/>
    <property type="project" value="TreeGrafter"/>
</dbReference>
<evidence type="ECO:0000256" key="5">
    <source>
        <dbReference type="ARBA" id="ARBA00022989"/>
    </source>
</evidence>
<keyword evidence="4 9" id="KW-0812">Transmembrane</keyword>
<keyword evidence="5 9" id="KW-1133">Transmembrane helix</keyword>
<accession>A0A8C1GZZ3</accession>
<feature type="compositionally biased region" description="Polar residues" evidence="8">
    <location>
        <begin position="10"/>
        <end position="23"/>
    </location>
</feature>
<dbReference type="Proteomes" id="UP000694427">
    <property type="component" value="Unplaced"/>
</dbReference>
<dbReference type="InterPro" id="IPR021538">
    <property type="entry name" value="Syntaxin-5_N"/>
</dbReference>
<dbReference type="InterPro" id="IPR000727">
    <property type="entry name" value="T_SNARE_dom"/>
</dbReference>
<evidence type="ECO:0000256" key="8">
    <source>
        <dbReference type="SAM" id="MobiDB-lite"/>
    </source>
</evidence>
<dbReference type="GO" id="GO:0006888">
    <property type="term" value="P:endoplasmic reticulum to Golgi vesicle-mediated transport"/>
    <property type="evidence" value="ECO:0007669"/>
    <property type="project" value="TreeGrafter"/>
</dbReference>
<dbReference type="PROSITE" id="PS00914">
    <property type="entry name" value="SYNTAXIN"/>
    <property type="match status" value="1"/>
</dbReference>
<evidence type="ECO:0000256" key="3">
    <source>
        <dbReference type="ARBA" id="ARBA00022448"/>
    </source>
</evidence>
<comment type="subcellular location">
    <subcellularLocation>
        <location evidence="1">Membrane</location>
        <topology evidence="1">Single-pass type IV membrane protein</topology>
    </subcellularLocation>
</comment>